<dbReference type="PROSITE" id="PS00232">
    <property type="entry name" value="CADHERIN_1"/>
    <property type="match status" value="6"/>
</dbReference>
<evidence type="ECO:0000313" key="19">
    <source>
        <dbReference type="Proteomes" id="UP000075920"/>
    </source>
</evidence>
<feature type="domain" description="Cadherin" evidence="17">
    <location>
        <begin position="968"/>
        <end position="1071"/>
    </location>
</feature>
<keyword evidence="6" id="KW-0732">Signal</keyword>
<feature type="domain" description="Cadherin" evidence="17">
    <location>
        <begin position="846"/>
        <end position="967"/>
    </location>
</feature>
<dbReference type="SUPFAM" id="SSF49313">
    <property type="entry name" value="Cadherin-like"/>
    <property type="match status" value="14"/>
</dbReference>
<dbReference type="GO" id="GO:0001736">
    <property type="term" value="P:establishment of planar polarity"/>
    <property type="evidence" value="ECO:0007669"/>
    <property type="project" value="UniProtKB-ARBA"/>
</dbReference>
<feature type="domain" description="Cadherin" evidence="17">
    <location>
        <begin position="1446"/>
        <end position="1541"/>
    </location>
</feature>
<dbReference type="EnsemblMetazoa" id="AMIN003403-RA">
    <property type="protein sequence ID" value="AMIN003403-PA"/>
    <property type="gene ID" value="AMIN003403"/>
</dbReference>
<feature type="transmembrane region" description="Helical" evidence="16">
    <location>
        <begin position="1763"/>
        <end position="1786"/>
    </location>
</feature>
<feature type="domain" description="Cadherin" evidence="17">
    <location>
        <begin position="617"/>
        <end position="731"/>
    </location>
</feature>
<reference evidence="18" key="2">
    <citation type="submission" date="2020-05" db="UniProtKB">
        <authorList>
            <consortium name="EnsemblMetazoa"/>
        </authorList>
    </citation>
    <scope>IDENTIFICATION</scope>
    <source>
        <strain evidence="18">MINIMUS1</strain>
    </source>
</reference>
<feature type="domain" description="Cadherin" evidence="17">
    <location>
        <begin position="390"/>
        <end position="505"/>
    </location>
</feature>
<evidence type="ECO:0000256" key="4">
    <source>
        <dbReference type="ARBA" id="ARBA00022692"/>
    </source>
</evidence>
<keyword evidence="5" id="KW-0479">Metal-binding</keyword>
<feature type="domain" description="Cadherin" evidence="17">
    <location>
        <begin position="285"/>
        <end position="389"/>
    </location>
</feature>
<dbReference type="Gene3D" id="2.60.40.60">
    <property type="entry name" value="Cadherins"/>
    <property type="match status" value="14"/>
</dbReference>
<feature type="domain" description="Cadherin" evidence="17">
    <location>
        <begin position="732"/>
        <end position="846"/>
    </location>
</feature>
<dbReference type="GO" id="GO:0048513">
    <property type="term" value="P:animal organ development"/>
    <property type="evidence" value="ECO:0007669"/>
    <property type="project" value="UniProtKB-ARBA"/>
</dbReference>
<feature type="domain" description="Cadherin" evidence="17">
    <location>
        <begin position="506"/>
        <end position="616"/>
    </location>
</feature>
<evidence type="ECO:0000256" key="12">
    <source>
        <dbReference type="ARBA" id="ARBA00023157"/>
    </source>
</evidence>
<dbReference type="VEuPathDB" id="VectorBase:AMIN003403"/>
<evidence type="ECO:0000256" key="6">
    <source>
        <dbReference type="ARBA" id="ARBA00022729"/>
    </source>
</evidence>
<comment type="function">
    <text evidence="14">Cadherins are calcium-dependent cell adhesion proteins. They preferentially interact with themselves in a homophilic manner in connecting cells.</text>
</comment>
<keyword evidence="3" id="KW-0245">EGF-like domain</keyword>
<dbReference type="GO" id="GO:0005886">
    <property type="term" value="C:plasma membrane"/>
    <property type="evidence" value="ECO:0007669"/>
    <property type="project" value="UniProtKB-SubCell"/>
</dbReference>
<dbReference type="FunFam" id="2.60.40.60:FF:000344">
    <property type="entry name" value="Cadherin 2"/>
    <property type="match status" value="1"/>
</dbReference>
<feature type="domain" description="Cadherin" evidence="17">
    <location>
        <begin position="1313"/>
        <end position="1420"/>
    </location>
</feature>
<evidence type="ECO:0000256" key="15">
    <source>
        <dbReference type="PROSITE-ProRule" id="PRU00043"/>
    </source>
</evidence>
<dbReference type="PANTHER" id="PTHR24028">
    <property type="entry name" value="CADHERIN-87A"/>
    <property type="match status" value="1"/>
</dbReference>
<keyword evidence="11 16" id="KW-0472">Membrane</keyword>
<dbReference type="FunFam" id="2.60.40.60:FF:000382">
    <property type="entry name" value="Cadherin 23"/>
    <property type="match status" value="1"/>
</dbReference>
<evidence type="ECO:0000256" key="8">
    <source>
        <dbReference type="ARBA" id="ARBA00022837"/>
    </source>
</evidence>
<dbReference type="InterPro" id="IPR050174">
    <property type="entry name" value="Protocadherin/Cadherin-CA"/>
</dbReference>
<keyword evidence="10 16" id="KW-1133">Transmembrane helix</keyword>
<evidence type="ECO:0000313" key="18">
    <source>
        <dbReference type="EnsemblMetazoa" id="AMIN003403-PA"/>
    </source>
</evidence>
<keyword evidence="13" id="KW-0325">Glycoprotein</keyword>
<evidence type="ECO:0000259" key="17">
    <source>
        <dbReference type="PROSITE" id="PS50268"/>
    </source>
</evidence>
<evidence type="ECO:0000256" key="7">
    <source>
        <dbReference type="ARBA" id="ARBA00022737"/>
    </source>
</evidence>
<keyword evidence="19" id="KW-1185">Reference proteome</keyword>
<keyword evidence="8 15" id="KW-0106">Calcium</keyword>
<evidence type="ECO:0000256" key="3">
    <source>
        <dbReference type="ARBA" id="ARBA00022536"/>
    </source>
</evidence>
<dbReference type="GO" id="GO:0030154">
    <property type="term" value="P:cell differentiation"/>
    <property type="evidence" value="ECO:0007669"/>
    <property type="project" value="UniProtKB-ARBA"/>
</dbReference>
<protein>
    <recommendedName>
        <fullName evidence="17">Cadherin domain-containing protein</fullName>
    </recommendedName>
</protein>
<dbReference type="Proteomes" id="UP000075920">
    <property type="component" value="Unassembled WGS sequence"/>
</dbReference>
<dbReference type="FunFam" id="2.60.40.60:FF:000124">
    <property type="entry name" value="Cadherin-related family member 1"/>
    <property type="match status" value="1"/>
</dbReference>
<dbReference type="FunFam" id="2.60.40.60:FF:000345">
    <property type="entry name" value="Cadherin 2"/>
    <property type="match status" value="1"/>
</dbReference>
<dbReference type="FunFam" id="2.60.40.60:FF:000039">
    <property type="entry name" value="FAT atypical cadherin 3"/>
    <property type="match status" value="1"/>
</dbReference>
<dbReference type="GO" id="GO:0007156">
    <property type="term" value="P:homophilic cell adhesion via plasma membrane adhesion molecules"/>
    <property type="evidence" value="ECO:0007669"/>
    <property type="project" value="InterPro"/>
</dbReference>
<keyword evidence="12" id="KW-1015">Disulfide bond</keyword>
<feature type="domain" description="Cadherin" evidence="17">
    <location>
        <begin position="170"/>
        <end position="278"/>
    </location>
</feature>
<dbReference type="GO" id="GO:0005509">
    <property type="term" value="F:calcium ion binding"/>
    <property type="evidence" value="ECO:0007669"/>
    <property type="project" value="UniProtKB-UniRule"/>
</dbReference>
<dbReference type="FunFam" id="2.60.40.60:FF:000141">
    <property type="entry name" value="Cadherin 23"/>
    <property type="match status" value="1"/>
</dbReference>
<keyword evidence="7" id="KW-0677">Repeat</keyword>
<evidence type="ECO:0000256" key="1">
    <source>
        <dbReference type="ARBA" id="ARBA00004251"/>
    </source>
</evidence>
<dbReference type="Pfam" id="PF23206">
    <property type="entry name" value="PCDH15_12th"/>
    <property type="match status" value="1"/>
</dbReference>
<keyword evidence="2" id="KW-1003">Cell membrane</keyword>
<dbReference type="FunFam" id="2.60.40.60:FF:000306">
    <property type="entry name" value="Cadherin 23"/>
    <property type="match status" value="1"/>
</dbReference>
<evidence type="ECO:0000256" key="5">
    <source>
        <dbReference type="ARBA" id="ARBA00022723"/>
    </source>
</evidence>
<dbReference type="SMART" id="SM00112">
    <property type="entry name" value="CA"/>
    <property type="match status" value="13"/>
</dbReference>
<evidence type="ECO:0000256" key="11">
    <source>
        <dbReference type="ARBA" id="ARBA00023136"/>
    </source>
</evidence>
<evidence type="ECO:0000256" key="14">
    <source>
        <dbReference type="ARBA" id="ARBA00059331"/>
    </source>
</evidence>
<dbReference type="CDD" id="cd11304">
    <property type="entry name" value="Cadherin_repeat"/>
    <property type="match status" value="14"/>
</dbReference>
<dbReference type="InterPro" id="IPR020894">
    <property type="entry name" value="Cadherin_CS"/>
</dbReference>
<feature type="domain" description="Cadherin" evidence="17">
    <location>
        <begin position="75"/>
        <end position="169"/>
    </location>
</feature>
<dbReference type="PRINTS" id="PR00205">
    <property type="entry name" value="CADHERIN"/>
</dbReference>
<dbReference type="GO" id="GO:0048731">
    <property type="term" value="P:system development"/>
    <property type="evidence" value="ECO:0007669"/>
    <property type="project" value="UniProtKB-ARBA"/>
</dbReference>
<dbReference type="FunFam" id="2.60.40.60:FF:000168">
    <property type="entry name" value="Cadherin-related family member 2"/>
    <property type="match status" value="1"/>
</dbReference>
<reference evidence="19" key="1">
    <citation type="submission" date="2013-03" db="EMBL/GenBank/DDBJ databases">
        <title>The Genome Sequence of Anopheles minimus MINIMUS1.</title>
        <authorList>
            <consortium name="The Broad Institute Genomics Platform"/>
            <person name="Neafsey D.E."/>
            <person name="Walton C."/>
            <person name="Walker B."/>
            <person name="Young S.K."/>
            <person name="Zeng Q."/>
            <person name="Gargeya S."/>
            <person name="Fitzgerald M."/>
            <person name="Haas B."/>
            <person name="Abouelleil A."/>
            <person name="Allen A.W."/>
            <person name="Alvarado L."/>
            <person name="Arachchi H.M."/>
            <person name="Berlin A.M."/>
            <person name="Chapman S.B."/>
            <person name="Gainer-Dewar J."/>
            <person name="Goldberg J."/>
            <person name="Griggs A."/>
            <person name="Gujja S."/>
            <person name="Hansen M."/>
            <person name="Howarth C."/>
            <person name="Imamovic A."/>
            <person name="Ireland A."/>
            <person name="Larimer J."/>
            <person name="McCowan C."/>
            <person name="Murphy C."/>
            <person name="Pearson M."/>
            <person name="Poon T.W."/>
            <person name="Priest M."/>
            <person name="Roberts A."/>
            <person name="Saif S."/>
            <person name="Shea T."/>
            <person name="Sisk P."/>
            <person name="Sykes S."/>
            <person name="Wortman J."/>
            <person name="Nusbaum C."/>
            <person name="Birren B."/>
        </authorList>
    </citation>
    <scope>NUCLEOTIDE SEQUENCE [LARGE SCALE GENOMIC DNA]</scope>
    <source>
        <strain evidence="19">MINIMUS1</strain>
    </source>
</reference>
<evidence type="ECO:0000256" key="16">
    <source>
        <dbReference type="SAM" id="Phobius"/>
    </source>
</evidence>
<feature type="domain" description="Cadherin" evidence="17">
    <location>
        <begin position="1212"/>
        <end position="1310"/>
    </location>
</feature>
<dbReference type="InterPro" id="IPR015919">
    <property type="entry name" value="Cadherin-like_sf"/>
</dbReference>
<dbReference type="InterPro" id="IPR056989">
    <property type="entry name" value="PCDH15_12th_dom"/>
</dbReference>
<dbReference type="PROSITE" id="PS50268">
    <property type="entry name" value="CADHERIN_2"/>
    <property type="match status" value="13"/>
</dbReference>
<dbReference type="GO" id="GO:0048589">
    <property type="term" value="P:developmental growth"/>
    <property type="evidence" value="ECO:0007669"/>
    <property type="project" value="UniProtKB-ARBA"/>
</dbReference>
<dbReference type="PANTHER" id="PTHR24028:SF310">
    <property type="entry name" value="NEURAL-CADHERIN-LIKE PROTEIN"/>
    <property type="match status" value="1"/>
</dbReference>
<dbReference type="Pfam" id="PF00028">
    <property type="entry name" value="Cadherin"/>
    <property type="match status" value="10"/>
</dbReference>
<dbReference type="STRING" id="112268.A0A182VZ98"/>
<comment type="subcellular location">
    <subcellularLocation>
        <location evidence="1">Cell membrane</location>
        <topology evidence="1">Single-pass type I membrane protein</topology>
    </subcellularLocation>
</comment>
<sequence>MKQNRSKNKLQMEILKRTVCRLKPVRKFWAAGSHFFLQLVLCLSICVTLVSCNRAPVFLIDDHAEIVIRLKEFPETPVGTLIYRLRGYDADGDPLTFGVQKSTDSHIIRLKQNASNEAFVYLNHELDREAREEYTLILTLTDGRLGEGNFVTQSFLLLVEDINDNEPIFKPFASVLEVAEDSPPGILTTLEAVDKDEGAYGQVVYYIQGLSEENNVFSISTTNGKGVVRLTRALDYERQHFYHINVLAVDRAIQGRINTGTAALLVRVKDVEDQPPEFLVTQPVVRISEDAPIGTEVMRVKAVDGDRGINNRILYGISNNASELFEIDRIKGSLRTRQKLDREDSKNPINGAFILEVVATEESKQQPAPSSTMEITVIVTDVNDEIPRFRSDGYECEIGENAQENTLARFIDGSINEVFDFDQGKNGTFRLSLDPPSDIFEVIPKRAINEATFGLRVKDPTMLDFERVRELTLTVVASEIETPVRSSTAQVRVLVLDQNDNFPEFVKSTYEIDVPENVTAGTVLVQIHATDSDSGVFGTEGIRYTNLTGSISSYLHLDPRTGTITLMASESPVFDREIIQKHYLSVEARDNEGRGNRNTVPLILNVLDVNDNAPIFVQKRYEVRLKENAFDFESPITVEARDSDLEGSANSAVGYRLVSTHHSEYFHIDRRTGRLSVREAVDFERLENGGGTDTRTISLNVEAADGGEPALTAQVEVTVYVQDVNDYAPVFLESQYAIVIPEDTPSDLPVLRVTAMDGDGSFPNNLVTYRIQQGADGRFVIGASTGEISITHGASLDPNLLGPDALGSTFVLEVIASDGGNGDQQLQGSCLVNVTVTDVNNKPPYFVGPTAVDVRENTPVGTEVYRLMASDPDDGAMLRYYIDRSQSEAKTEEGALVKLDDHDFVSAFVLNETNGLLKIAKLLDREKIAEIKLACVVEDVAAERGDQMANTFLKITILDENDNNPKFRKPFYKHSIAENSQYGVTVCTVVAEDADQNKTIKYSLEGDTGVLDLLHIDDETGEIVVRNRIDHEEYGWLNFSVRAADTGSPPRASFVEVFVQVLDENDNNPYFVDNVNDFYVSENATIGTEIAIVQAKDLDSGDFGRITYILDRVSSKVWVLFNKMIVCGFLIAVLQLQEKFSIDPEKGILRVAGALDREETAEYMMAVEAWDNYPYGYLNGESRNAFKHILVHVVDDNDNAPVIQKPSGCSMITEYHNINDPIVKLRATDADDPSNGNGQLAFDISDASGIFYIQQVSDQYAEIYSRGPLKNLHGNYTVELIVSDLGSVPNTVRDTVEICVTDFNDHAPVFVVPSGNTTVKVFENTTVGKPFFQVHAYDEDVGENAIVRYRLKVDSLGNYRKFSIDKETGELSLAEPLDREQQMMYDLRIEAYDQGIPTPLSSSIDLIVYVRDVNDNQPQFLLKEISLNFTEHMTPGVERIRLPDTVDQDYLDPLEGPSASVVCYYIVHGNEEGHFRLDPVTHDLTVEKELDRENKSLYNLHIKASEECSNANLSSEAGGPSGNLLKATVYINDINDNSPVFESKIFTGGISTSSLFGATILQLKANDDDDGINGLIRYYRHGEVRKTLAEGLDDLRSDPFLVDADTGKVLLNFFPQKSMRGYFDFPVTANDSYGCHDRAHVFIYLIREDQRVKFILRQRPSEIRHNIHSFREILSNVSGCIVNIDDIRVHENPDGSVDRTKSDMFMHLVDQKNNSVLEVHQVLQLLDKHVEKLDRLFKEFNVLDTQASELVQTADMDELSVNIIWLFVTNILLGALLIVVISLSISQRLSYRRQLRAAKIAAFGPSEPSRMYQEVLGAVPNTNKHSMKGSNPIWIGSSSPEGEWMKDEFDKCKDAIDAQYERSLSSGFFIDNCLQYEARKGLAGVEANNAVNYQIKRGSEQTLCARNLETTEL</sequence>
<evidence type="ECO:0000256" key="10">
    <source>
        <dbReference type="ARBA" id="ARBA00022989"/>
    </source>
</evidence>
<keyword evidence="9" id="KW-0130">Cell adhesion</keyword>
<dbReference type="FunFam" id="2.60.40.60:FF:000118">
    <property type="entry name" value="protocadherin Fat 4"/>
    <property type="match status" value="2"/>
</dbReference>
<dbReference type="FunFam" id="2.60.40.60:FF:000098">
    <property type="entry name" value="cadherin-23 isoform X1"/>
    <property type="match status" value="1"/>
</dbReference>
<keyword evidence="4 16" id="KW-0812">Transmembrane</keyword>
<evidence type="ECO:0000256" key="13">
    <source>
        <dbReference type="ARBA" id="ARBA00023180"/>
    </source>
</evidence>
<evidence type="ECO:0000256" key="2">
    <source>
        <dbReference type="ARBA" id="ARBA00022475"/>
    </source>
</evidence>
<dbReference type="InterPro" id="IPR002126">
    <property type="entry name" value="Cadherin-like_dom"/>
</dbReference>
<feature type="domain" description="Cadherin" evidence="17">
    <location>
        <begin position="1072"/>
        <end position="1203"/>
    </location>
</feature>
<evidence type="ECO:0000256" key="9">
    <source>
        <dbReference type="ARBA" id="ARBA00022889"/>
    </source>
</evidence>
<accession>A0A182VZ98</accession>
<dbReference type="GO" id="GO:0007163">
    <property type="term" value="P:establishment or maintenance of cell polarity"/>
    <property type="evidence" value="ECO:0007669"/>
    <property type="project" value="UniProtKB-ARBA"/>
</dbReference>
<dbReference type="FunFam" id="2.60.40.60:FF:000347">
    <property type="entry name" value="Cadherin 2"/>
    <property type="match status" value="1"/>
</dbReference>
<organism evidence="18 19">
    <name type="scientific">Anopheles minimus</name>
    <dbReference type="NCBI Taxonomy" id="112268"/>
    <lineage>
        <taxon>Eukaryota</taxon>
        <taxon>Metazoa</taxon>
        <taxon>Ecdysozoa</taxon>
        <taxon>Arthropoda</taxon>
        <taxon>Hexapoda</taxon>
        <taxon>Insecta</taxon>
        <taxon>Pterygota</taxon>
        <taxon>Neoptera</taxon>
        <taxon>Endopterygota</taxon>
        <taxon>Diptera</taxon>
        <taxon>Nematocera</taxon>
        <taxon>Culicoidea</taxon>
        <taxon>Culicidae</taxon>
        <taxon>Anophelinae</taxon>
        <taxon>Anopheles</taxon>
    </lineage>
</organism>
<name>A0A182VZ98_9DIPT</name>
<dbReference type="FunFam" id="2.60.40.60:FF:000448">
    <property type="entry name" value="Cadherin 2"/>
    <property type="match status" value="1"/>
</dbReference>
<proteinExistence type="predicted"/>